<sequence>MSNSRGKRFPREFPTALRQVQRRPATEKTNPCPPINAY</sequence>
<gene>
    <name evidence="2" type="ordered locus">RB2501_12417</name>
</gene>
<name>A4CN90_ROBBH</name>
<dbReference type="Proteomes" id="UP000009049">
    <property type="component" value="Chromosome"/>
</dbReference>
<feature type="region of interest" description="Disordered" evidence="1">
    <location>
        <begin position="1"/>
        <end position="38"/>
    </location>
</feature>
<reference evidence="2 3" key="1">
    <citation type="journal article" date="2009" name="J. Bacteriol.">
        <title>Complete genome sequence of Robiginitalea biformata HTCC2501.</title>
        <authorList>
            <person name="Oh H.M."/>
            <person name="Giovannoni S.J."/>
            <person name="Lee K."/>
            <person name="Ferriera S."/>
            <person name="Johnson J."/>
            <person name="Cho J.C."/>
        </authorList>
    </citation>
    <scope>NUCLEOTIDE SEQUENCE [LARGE SCALE GENOMIC DNA]</scope>
    <source>
        <strain evidence="3">ATCC BAA-864 / HTCC2501 / KCTC 12146</strain>
    </source>
</reference>
<evidence type="ECO:0000313" key="2">
    <source>
        <dbReference type="EMBL" id="EAR15132.1"/>
    </source>
</evidence>
<accession>A4CN90</accession>
<evidence type="ECO:0000256" key="1">
    <source>
        <dbReference type="SAM" id="MobiDB-lite"/>
    </source>
</evidence>
<dbReference type="EMBL" id="CP001712">
    <property type="protein sequence ID" value="EAR15132.1"/>
    <property type="molecule type" value="Genomic_DNA"/>
</dbReference>
<keyword evidence="3" id="KW-1185">Reference proteome</keyword>
<dbReference type="KEGG" id="rbi:RB2501_12417"/>
<dbReference type="HOGENOM" id="CLU_3332425_0_0_10"/>
<dbReference type="AlphaFoldDB" id="A4CN90"/>
<proteinExistence type="predicted"/>
<protein>
    <submittedName>
        <fullName evidence="2">Uncharacterized protein</fullName>
    </submittedName>
</protein>
<organism evidence="2 3">
    <name type="scientific">Robiginitalea biformata (strain ATCC BAA-864 / DSM 15991 / KCTC 12146 / HTCC2501)</name>
    <dbReference type="NCBI Taxonomy" id="313596"/>
    <lineage>
        <taxon>Bacteria</taxon>
        <taxon>Pseudomonadati</taxon>
        <taxon>Bacteroidota</taxon>
        <taxon>Flavobacteriia</taxon>
        <taxon>Flavobacteriales</taxon>
        <taxon>Flavobacteriaceae</taxon>
        <taxon>Robiginitalea</taxon>
    </lineage>
</organism>
<evidence type="ECO:0000313" key="3">
    <source>
        <dbReference type="Proteomes" id="UP000009049"/>
    </source>
</evidence>
<dbReference type="STRING" id="313596.RB2501_12417"/>